<gene>
    <name evidence="1" type="ORF">COT59_01910</name>
</gene>
<proteinExistence type="predicted"/>
<evidence type="ECO:0000313" key="2">
    <source>
        <dbReference type="Proteomes" id="UP000229675"/>
    </source>
</evidence>
<dbReference type="Pfam" id="PF13384">
    <property type="entry name" value="HTH_23"/>
    <property type="match status" value="1"/>
</dbReference>
<comment type="caution">
    <text evidence="1">The sequence shown here is derived from an EMBL/GenBank/DDBJ whole genome shotgun (WGS) entry which is preliminary data.</text>
</comment>
<organism evidence="1 2">
    <name type="scientific">Candidatus Nealsonbacteria bacterium CG09_land_8_20_14_0_10_42_14</name>
    <dbReference type="NCBI Taxonomy" id="1974707"/>
    <lineage>
        <taxon>Bacteria</taxon>
        <taxon>Candidatus Nealsoniibacteriota</taxon>
    </lineage>
</organism>
<dbReference type="Proteomes" id="UP000229675">
    <property type="component" value="Unassembled WGS sequence"/>
</dbReference>
<accession>A0A2H0WX40</accession>
<protein>
    <submittedName>
        <fullName evidence="1">Uncharacterized protein</fullName>
    </submittedName>
</protein>
<dbReference type="AlphaFoldDB" id="A0A2H0WX40"/>
<dbReference type="EMBL" id="PEZD01000041">
    <property type="protein sequence ID" value="PIS17212.1"/>
    <property type="molecule type" value="Genomic_DNA"/>
</dbReference>
<name>A0A2H0WX40_9BACT</name>
<sequence>MVYAGKLEEKLKARFLRKRGLSVKEIQRRLGVSRSSVSLWVREVRLTKRQLRKLYLNKKTGGLKGSIIAAMNKIRQREAITKKLMEKGIKEVGRLSKRDKFITGIAMYFAEGDKGDKNVSFSNSDPRAITFMVSWLQNVCRVPKEKFRVSIYLHDNLDEKKAKRFWSRLTKIPLSQFRKSYIVKNNPYRLRKVRHIYGVARVTVSDANLHRKIMGWISGIFK</sequence>
<evidence type="ECO:0000313" key="1">
    <source>
        <dbReference type="EMBL" id="PIS17212.1"/>
    </source>
</evidence>
<reference evidence="2" key="1">
    <citation type="submission" date="2017-09" db="EMBL/GenBank/DDBJ databases">
        <title>Depth-based differentiation of microbial function through sediment-hosted aquifers and enrichment of novel symbionts in the deep terrestrial subsurface.</title>
        <authorList>
            <person name="Probst A.J."/>
            <person name="Ladd B."/>
            <person name="Jarett J.K."/>
            <person name="Geller-Mcgrath D.E."/>
            <person name="Sieber C.M.K."/>
            <person name="Emerson J.B."/>
            <person name="Anantharaman K."/>
            <person name="Thomas B.C."/>
            <person name="Malmstrom R."/>
            <person name="Stieglmeier M."/>
            <person name="Klingl A."/>
            <person name="Woyke T."/>
            <person name="Ryan C.M."/>
            <person name="Banfield J.F."/>
        </authorList>
    </citation>
    <scope>NUCLEOTIDE SEQUENCE [LARGE SCALE GENOMIC DNA]</scope>
</reference>